<feature type="compositionally biased region" description="Basic residues" evidence="2">
    <location>
        <begin position="1"/>
        <end position="12"/>
    </location>
</feature>
<evidence type="ECO:0000256" key="1">
    <source>
        <dbReference type="PROSITE-ProRule" id="PRU00175"/>
    </source>
</evidence>
<keyword evidence="6" id="KW-1185">Reference proteome</keyword>
<gene>
    <name evidence="5" type="ORF">C2845_PM06G34390</name>
</gene>
<proteinExistence type="predicted"/>
<keyword evidence="3" id="KW-0472">Membrane</keyword>
<dbReference type="Proteomes" id="UP000275267">
    <property type="component" value="Unassembled WGS sequence"/>
</dbReference>
<keyword evidence="1" id="KW-0862">Zinc</keyword>
<sequence length="222" mass="22982">MRRAARISKRDRRPGAVWRGGGSTNLGARDAYKRRQQRSETEGASGGGGDVLRERARTAGVHVGGAAMAKDYVLILASVVALAVISAATFLCSRRRRAPSPSQRRAAAGDVELGQGVAGVDAAVLAGYPTLVYSSTSPEKDEEEAAGAGAPGGSDAARCAVCLADYADGDELRRLPDCRHAFHRGCIDQWLRRRPTCPVCRASPPPAGKAAGSTAVVAAAGS</sequence>
<dbReference type="PROSITE" id="PS50089">
    <property type="entry name" value="ZF_RING_2"/>
    <property type="match status" value="1"/>
</dbReference>
<name>A0A3L6RDJ0_PANMI</name>
<dbReference type="InterPro" id="IPR013083">
    <property type="entry name" value="Znf_RING/FYVE/PHD"/>
</dbReference>
<reference evidence="6" key="1">
    <citation type="journal article" date="2019" name="Nat. Commun.">
        <title>The genome of broomcorn millet.</title>
        <authorList>
            <person name="Zou C."/>
            <person name="Miki D."/>
            <person name="Li D."/>
            <person name="Tang Q."/>
            <person name="Xiao L."/>
            <person name="Rajput S."/>
            <person name="Deng P."/>
            <person name="Jia W."/>
            <person name="Huang R."/>
            <person name="Zhang M."/>
            <person name="Sun Y."/>
            <person name="Hu J."/>
            <person name="Fu X."/>
            <person name="Schnable P.S."/>
            <person name="Li F."/>
            <person name="Zhang H."/>
            <person name="Feng B."/>
            <person name="Zhu X."/>
            <person name="Liu R."/>
            <person name="Schnable J.C."/>
            <person name="Zhu J.-K."/>
            <person name="Zhang H."/>
        </authorList>
    </citation>
    <scope>NUCLEOTIDE SEQUENCE [LARGE SCALE GENOMIC DNA]</scope>
</reference>
<dbReference type="PANTHER" id="PTHR46719:SF26">
    <property type="entry name" value="RING-TYPE DOMAIN-CONTAINING PROTEIN"/>
    <property type="match status" value="1"/>
</dbReference>
<dbReference type="InterPro" id="IPR045899">
    <property type="entry name" value="ATL71-like"/>
</dbReference>
<evidence type="ECO:0000256" key="3">
    <source>
        <dbReference type="SAM" id="Phobius"/>
    </source>
</evidence>
<evidence type="ECO:0000313" key="6">
    <source>
        <dbReference type="Proteomes" id="UP000275267"/>
    </source>
</evidence>
<evidence type="ECO:0000256" key="2">
    <source>
        <dbReference type="SAM" id="MobiDB-lite"/>
    </source>
</evidence>
<comment type="caution">
    <text evidence="5">The sequence shown here is derived from an EMBL/GenBank/DDBJ whole genome shotgun (WGS) entry which is preliminary data.</text>
</comment>
<feature type="region of interest" description="Disordered" evidence="2">
    <location>
        <begin position="1"/>
        <end position="51"/>
    </location>
</feature>
<dbReference type="EMBL" id="PQIB02000009">
    <property type="protein sequence ID" value="RLN00556.1"/>
    <property type="molecule type" value="Genomic_DNA"/>
</dbReference>
<dbReference type="Gene3D" id="3.30.40.10">
    <property type="entry name" value="Zinc/RING finger domain, C3HC4 (zinc finger)"/>
    <property type="match status" value="1"/>
</dbReference>
<keyword evidence="3" id="KW-0812">Transmembrane</keyword>
<dbReference type="GO" id="GO:0008270">
    <property type="term" value="F:zinc ion binding"/>
    <property type="evidence" value="ECO:0007669"/>
    <property type="project" value="UniProtKB-KW"/>
</dbReference>
<organism evidence="5 6">
    <name type="scientific">Panicum miliaceum</name>
    <name type="common">Proso millet</name>
    <name type="synonym">Broomcorn millet</name>
    <dbReference type="NCBI Taxonomy" id="4540"/>
    <lineage>
        <taxon>Eukaryota</taxon>
        <taxon>Viridiplantae</taxon>
        <taxon>Streptophyta</taxon>
        <taxon>Embryophyta</taxon>
        <taxon>Tracheophyta</taxon>
        <taxon>Spermatophyta</taxon>
        <taxon>Magnoliopsida</taxon>
        <taxon>Liliopsida</taxon>
        <taxon>Poales</taxon>
        <taxon>Poaceae</taxon>
        <taxon>PACMAD clade</taxon>
        <taxon>Panicoideae</taxon>
        <taxon>Panicodae</taxon>
        <taxon>Paniceae</taxon>
        <taxon>Panicinae</taxon>
        <taxon>Panicum</taxon>
        <taxon>Panicum sect. Panicum</taxon>
    </lineage>
</organism>
<dbReference type="Pfam" id="PF13639">
    <property type="entry name" value="zf-RING_2"/>
    <property type="match status" value="1"/>
</dbReference>
<evidence type="ECO:0000313" key="5">
    <source>
        <dbReference type="EMBL" id="RLN00556.1"/>
    </source>
</evidence>
<accession>A0A3L6RDJ0</accession>
<dbReference type="CDD" id="cd16461">
    <property type="entry name" value="RING-H2_EL5-like"/>
    <property type="match status" value="1"/>
</dbReference>
<dbReference type="OrthoDB" id="8062037at2759"/>
<protein>
    <submittedName>
        <fullName evidence="5">E3 ubiquitin-protein ligase EL5-like</fullName>
    </submittedName>
</protein>
<dbReference type="PANTHER" id="PTHR46719">
    <property type="entry name" value="TRANSCRIPTION FACTOR C2H2 FAMILY-RELATED"/>
    <property type="match status" value="1"/>
</dbReference>
<feature type="transmembrane region" description="Helical" evidence="3">
    <location>
        <begin position="72"/>
        <end position="91"/>
    </location>
</feature>
<dbReference type="SUPFAM" id="SSF57850">
    <property type="entry name" value="RING/U-box"/>
    <property type="match status" value="1"/>
</dbReference>
<feature type="region of interest" description="Disordered" evidence="2">
    <location>
        <begin position="135"/>
        <end position="154"/>
    </location>
</feature>
<feature type="compositionally biased region" description="Basic and acidic residues" evidence="2">
    <location>
        <begin position="30"/>
        <end position="41"/>
    </location>
</feature>
<dbReference type="AlphaFoldDB" id="A0A3L6RDJ0"/>
<keyword evidence="1" id="KW-0863">Zinc-finger</keyword>
<keyword evidence="3" id="KW-1133">Transmembrane helix</keyword>
<dbReference type="STRING" id="4540.A0A3L6RDJ0"/>
<feature type="domain" description="RING-type" evidence="4">
    <location>
        <begin position="159"/>
        <end position="201"/>
    </location>
</feature>
<dbReference type="SMART" id="SM00184">
    <property type="entry name" value="RING"/>
    <property type="match status" value="1"/>
</dbReference>
<dbReference type="InterPro" id="IPR001841">
    <property type="entry name" value="Znf_RING"/>
</dbReference>
<evidence type="ECO:0000259" key="4">
    <source>
        <dbReference type="PROSITE" id="PS50089"/>
    </source>
</evidence>
<keyword evidence="1" id="KW-0479">Metal-binding</keyword>